<reference evidence="2" key="1">
    <citation type="submission" date="2022-07" db="EMBL/GenBank/DDBJ databases">
        <title>Genome analysis of Parmales, a sister group of diatoms, reveals the evolutionary specialization of diatoms from phago-mixotrophs to photoautotrophs.</title>
        <authorList>
            <person name="Ban H."/>
            <person name="Sato S."/>
            <person name="Yoshikawa S."/>
            <person name="Kazumasa Y."/>
            <person name="Nakamura Y."/>
            <person name="Ichinomiya M."/>
            <person name="Saitoh K."/>
            <person name="Sato N."/>
            <person name="Blanc-Mathieu R."/>
            <person name="Endo H."/>
            <person name="Kuwata A."/>
            <person name="Ogata H."/>
        </authorList>
    </citation>
    <scope>NUCLEOTIDE SEQUENCE</scope>
</reference>
<keyword evidence="3" id="KW-1185">Reference proteome</keyword>
<comment type="caution">
    <text evidence="2">The sequence shown here is derived from an EMBL/GenBank/DDBJ whole genome shotgun (WGS) entry which is preliminary data.</text>
</comment>
<feature type="domain" description="Fungal lipase-type" evidence="1">
    <location>
        <begin position="52"/>
        <end position="188"/>
    </location>
</feature>
<dbReference type="Proteomes" id="UP001165082">
    <property type="component" value="Unassembled WGS sequence"/>
</dbReference>
<dbReference type="Gene3D" id="3.40.50.1820">
    <property type="entry name" value="alpha/beta hydrolase"/>
    <property type="match status" value="1"/>
</dbReference>
<dbReference type="Pfam" id="PF01764">
    <property type="entry name" value="Lipase_3"/>
    <property type="match status" value="1"/>
</dbReference>
<evidence type="ECO:0000313" key="2">
    <source>
        <dbReference type="EMBL" id="GMI05696.1"/>
    </source>
</evidence>
<protein>
    <recommendedName>
        <fullName evidence="1">Fungal lipase-type domain-containing protein</fullName>
    </recommendedName>
</protein>
<dbReference type="CDD" id="cd00519">
    <property type="entry name" value="Lipase_3"/>
    <property type="match status" value="1"/>
</dbReference>
<gene>
    <name evidence="2" type="ORF">TrRE_jg10732</name>
</gene>
<dbReference type="InterPro" id="IPR029058">
    <property type="entry name" value="AB_hydrolase_fold"/>
</dbReference>
<organism evidence="2 3">
    <name type="scientific">Triparma retinervis</name>
    <dbReference type="NCBI Taxonomy" id="2557542"/>
    <lineage>
        <taxon>Eukaryota</taxon>
        <taxon>Sar</taxon>
        <taxon>Stramenopiles</taxon>
        <taxon>Ochrophyta</taxon>
        <taxon>Bolidophyceae</taxon>
        <taxon>Parmales</taxon>
        <taxon>Triparmaceae</taxon>
        <taxon>Triparma</taxon>
    </lineage>
</organism>
<proteinExistence type="predicted"/>
<dbReference type="InterPro" id="IPR051218">
    <property type="entry name" value="Sec_MonoDiacylglyc_Lipase"/>
</dbReference>
<dbReference type="AlphaFoldDB" id="A0A9W7F7Q7"/>
<dbReference type="PANTHER" id="PTHR45856">
    <property type="entry name" value="ALPHA/BETA-HYDROLASES SUPERFAMILY PROTEIN"/>
    <property type="match status" value="1"/>
</dbReference>
<accession>A0A9W7F7Q7</accession>
<evidence type="ECO:0000259" key="1">
    <source>
        <dbReference type="Pfam" id="PF01764"/>
    </source>
</evidence>
<dbReference type="OrthoDB" id="426718at2759"/>
<evidence type="ECO:0000313" key="3">
    <source>
        <dbReference type="Proteomes" id="UP001165082"/>
    </source>
</evidence>
<name>A0A9W7F7Q7_9STRA</name>
<dbReference type="GO" id="GO:0006629">
    <property type="term" value="P:lipid metabolic process"/>
    <property type="evidence" value="ECO:0007669"/>
    <property type="project" value="InterPro"/>
</dbReference>
<dbReference type="PANTHER" id="PTHR45856:SF25">
    <property type="entry name" value="FUNGAL LIPASE-LIKE DOMAIN-CONTAINING PROTEIN"/>
    <property type="match status" value="1"/>
</dbReference>
<dbReference type="SUPFAM" id="SSF53474">
    <property type="entry name" value="alpha/beta-Hydrolases"/>
    <property type="match status" value="1"/>
</dbReference>
<dbReference type="EMBL" id="BRXZ01000123">
    <property type="protein sequence ID" value="GMI05696.1"/>
    <property type="molecule type" value="Genomic_DNA"/>
</dbReference>
<dbReference type="InterPro" id="IPR002921">
    <property type="entry name" value="Fungal_lipase-type"/>
</dbReference>
<sequence length="245" mass="27624">MSGLAYCDSEHIEEKDSFHGDAVPELEIGSVWTNSSLLFYTGYDSLTDSIILTVRGSDDIPNWIDNIDAVKTSPYSDSSVKVHKGFYSEYEKLRDPMVSAILSEYTQHQTTKLVLTGHSSGGANMVFFAYDLLVTQSFPSLSMLHLSDLFTFGVPRVGNTPFVDSFVAAEIPHTRVVHYRDIVPHLPYEWMGFKHTPHEIWYDSEDSTSYVECDGSGEDGNCSDQELYEWPSDHCYYIGQYICGC</sequence>